<dbReference type="EMBL" id="VGIY01000026">
    <property type="protein sequence ID" value="MBM3316613.1"/>
    <property type="molecule type" value="Genomic_DNA"/>
</dbReference>
<organism evidence="2 3">
    <name type="scientific">Eiseniibacteriota bacterium</name>
    <dbReference type="NCBI Taxonomy" id="2212470"/>
    <lineage>
        <taxon>Bacteria</taxon>
        <taxon>Candidatus Eiseniibacteriota</taxon>
    </lineage>
</organism>
<dbReference type="Proteomes" id="UP000748308">
    <property type="component" value="Unassembled WGS sequence"/>
</dbReference>
<dbReference type="AlphaFoldDB" id="A0A937X684"/>
<gene>
    <name evidence="2" type="ORF">FJY75_02050</name>
</gene>
<feature type="signal peptide" evidence="1">
    <location>
        <begin position="1"/>
        <end position="23"/>
    </location>
</feature>
<comment type="caution">
    <text evidence="2">The sequence shown here is derived from an EMBL/GenBank/DDBJ whole genome shotgun (WGS) entry which is preliminary data.</text>
</comment>
<sequence>MIRRSWTVMVPLLALLLAPHGRAAARVSWDAHGLAGAGVDGNPREVLESRYRRQDVFNRLEAGWAASAPWRGARWNTQLRWGTDRYARERGETRHLLRGELGCEWRDRRGRLLQAGWIGSLREYPHAEGRGLRGHELGLQAHTPAGRRGTLVTQLRALWLRRDPASPGGGLPEGAAAWDPGRRDGQQAALELQRSVADSWRWLARGEASRVAYDRPALAAGPQGETLLLSGSQRDQSLFAGAGLIRLGVPLVRAGAGLRRTWSNSHGAGFRRLRVDLLVAQPLDSRTRILLSGRWEPAERRDEALRLFDPQADPDDPEFGARDQWTLRGIRDLGGGLSAELQAGWERSEARLPWERYERATALLAFRYETGR</sequence>
<accession>A0A937X684</accession>
<feature type="chain" id="PRO_5037643502" description="TonB-dependent receptor" evidence="1">
    <location>
        <begin position="24"/>
        <end position="372"/>
    </location>
</feature>
<proteinExistence type="predicted"/>
<reference evidence="2" key="1">
    <citation type="submission" date="2019-03" db="EMBL/GenBank/DDBJ databases">
        <title>Lake Tanganyika Metagenome-Assembled Genomes (MAGs).</title>
        <authorList>
            <person name="Tran P."/>
        </authorList>
    </citation>
    <scope>NUCLEOTIDE SEQUENCE</scope>
    <source>
        <strain evidence="2">M_DeepCast_400m_m2_100</strain>
    </source>
</reference>
<evidence type="ECO:0008006" key="4">
    <source>
        <dbReference type="Google" id="ProtNLM"/>
    </source>
</evidence>
<keyword evidence="1" id="KW-0732">Signal</keyword>
<protein>
    <recommendedName>
        <fullName evidence="4">TonB-dependent receptor</fullName>
    </recommendedName>
</protein>
<evidence type="ECO:0000256" key="1">
    <source>
        <dbReference type="SAM" id="SignalP"/>
    </source>
</evidence>
<name>A0A937X684_UNCEI</name>
<evidence type="ECO:0000313" key="2">
    <source>
        <dbReference type="EMBL" id="MBM3316613.1"/>
    </source>
</evidence>
<evidence type="ECO:0000313" key="3">
    <source>
        <dbReference type="Proteomes" id="UP000748308"/>
    </source>
</evidence>